<dbReference type="EMBL" id="FXTO01000029">
    <property type="protein sequence ID" value="SMO95106.1"/>
    <property type="molecule type" value="Genomic_DNA"/>
</dbReference>
<dbReference type="SUPFAM" id="SSF54534">
    <property type="entry name" value="FKBP-like"/>
    <property type="match status" value="1"/>
</dbReference>
<evidence type="ECO:0000256" key="5">
    <source>
        <dbReference type="PROSITE-ProRule" id="PRU00278"/>
    </source>
</evidence>
<dbReference type="InterPro" id="IPR000297">
    <property type="entry name" value="PPIase_PpiC"/>
</dbReference>
<dbReference type="SUPFAM" id="SSF109998">
    <property type="entry name" value="Triger factor/SurA peptide-binding domain-like"/>
    <property type="match status" value="1"/>
</dbReference>
<dbReference type="GO" id="GO:0003755">
    <property type="term" value="F:peptidyl-prolyl cis-trans isomerase activity"/>
    <property type="evidence" value="ECO:0007669"/>
    <property type="project" value="UniProtKB-KW"/>
</dbReference>
<dbReference type="PANTHER" id="PTHR47637:SF1">
    <property type="entry name" value="CHAPERONE SURA"/>
    <property type="match status" value="1"/>
</dbReference>
<dbReference type="PANTHER" id="PTHR47637">
    <property type="entry name" value="CHAPERONE SURA"/>
    <property type="match status" value="1"/>
</dbReference>
<keyword evidence="2 6" id="KW-0732">Signal</keyword>
<accession>A0A521FFY8</accession>
<dbReference type="Proteomes" id="UP000316030">
    <property type="component" value="Unassembled WGS sequence"/>
</dbReference>
<dbReference type="InterPro" id="IPR027304">
    <property type="entry name" value="Trigger_fact/SurA_dom_sf"/>
</dbReference>
<evidence type="ECO:0000313" key="8">
    <source>
        <dbReference type="EMBL" id="SMO95106.1"/>
    </source>
</evidence>
<dbReference type="RefSeq" id="WP_185959057.1">
    <property type="nucleotide sequence ID" value="NZ_FXTO01000029.1"/>
</dbReference>
<dbReference type="PROSITE" id="PS50198">
    <property type="entry name" value="PPIC_PPIASE_2"/>
    <property type="match status" value="1"/>
</dbReference>
<keyword evidence="9" id="KW-1185">Reference proteome</keyword>
<organism evidence="8 9">
    <name type="scientific">Thalassovita litoralis</name>
    <dbReference type="NCBI Taxonomy" id="1010611"/>
    <lineage>
        <taxon>Bacteria</taxon>
        <taxon>Pseudomonadati</taxon>
        <taxon>Pseudomonadota</taxon>
        <taxon>Alphaproteobacteria</taxon>
        <taxon>Rhodobacterales</taxon>
        <taxon>Roseobacteraceae</taxon>
        <taxon>Thalassovita</taxon>
    </lineage>
</organism>
<reference evidence="8 9" key="1">
    <citation type="submission" date="2017-05" db="EMBL/GenBank/DDBJ databases">
        <authorList>
            <person name="Varghese N."/>
            <person name="Submissions S."/>
        </authorList>
    </citation>
    <scope>NUCLEOTIDE SEQUENCE [LARGE SCALE GENOMIC DNA]</scope>
    <source>
        <strain evidence="8 9">DSM 29506</strain>
    </source>
</reference>
<protein>
    <recommendedName>
        <fullName evidence="1">Parvulin-like PPIase</fullName>
    </recommendedName>
    <alternativeName>
        <fullName evidence="3">Peptidyl-prolyl cis-trans isomerase plp</fullName>
    </alternativeName>
    <alternativeName>
        <fullName evidence="4">Rotamase plp</fullName>
    </alternativeName>
</protein>
<evidence type="ECO:0000313" key="9">
    <source>
        <dbReference type="Proteomes" id="UP000316030"/>
    </source>
</evidence>
<dbReference type="Pfam" id="PF00639">
    <property type="entry name" value="Rotamase"/>
    <property type="match status" value="1"/>
</dbReference>
<evidence type="ECO:0000256" key="4">
    <source>
        <dbReference type="ARBA" id="ARBA00031484"/>
    </source>
</evidence>
<dbReference type="Gene3D" id="3.10.50.40">
    <property type="match status" value="1"/>
</dbReference>
<dbReference type="Gene3D" id="1.10.4030.10">
    <property type="entry name" value="Porin chaperone SurA, peptide-binding domain"/>
    <property type="match status" value="1"/>
</dbReference>
<dbReference type="InterPro" id="IPR050280">
    <property type="entry name" value="OMP_Chaperone_SurA"/>
</dbReference>
<evidence type="ECO:0000256" key="2">
    <source>
        <dbReference type="ARBA" id="ARBA00022729"/>
    </source>
</evidence>
<evidence type="ECO:0000256" key="3">
    <source>
        <dbReference type="ARBA" id="ARBA00030642"/>
    </source>
</evidence>
<evidence type="ECO:0000256" key="1">
    <source>
        <dbReference type="ARBA" id="ARBA00018370"/>
    </source>
</evidence>
<gene>
    <name evidence="8" type="ORF">SAMN06265173_12925</name>
</gene>
<name>A0A521FFY8_9RHOB</name>
<feature type="chain" id="PRO_5021896333" description="Parvulin-like PPIase" evidence="6">
    <location>
        <begin position="29"/>
        <end position="409"/>
    </location>
</feature>
<sequence>MKTLTMHRIFLAFAALGLLLTAPLPVQAKGLFSPAIRVNDRAITNYEIEQRILLMQALNAPGDLEKEARKQLIEERLKLDAAVAVGIKVTEEMITEGTKEFAGRAKLETEKFFEYLASRDVARQTFEDFLFAGLAWREVVRARFAGRAAVTDADIDKALRALNSGTSAQVLISEIFIPAPQGREAEALELATELAQDQTLDGFAANARRFSAAPTRDQGGRVGWMPITKLPPQLRPVILALKPGEVTQPLPLQGAVALFQLRSLAESDYRAPEISAIEYATYLIPGGRTPEALAQAQNIINDTDTCDDLYGHAKGQPPENLTVTTQKPGEIPRDIAIELSKLDKGEFSTLLTRNNGQTLMLLMMCGRTPALTQDASREELAAQLRNRRIEALANGYLEQMRADARIVEE</sequence>
<keyword evidence="5" id="KW-0413">Isomerase</keyword>
<feature type="signal peptide" evidence="6">
    <location>
        <begin position="1"/>
        <end position="28"/>
    </location>
</feature>
<dbReference type="InterPro" id="IPR046357">
    <property type="entry name" value="PPIase_dom_sf"/>
</dbReference>
<dbReference type="AlphaFoldDB" id="A0A521FFY8"/>
<proteinExistence type="predicted"/>
<keyword evidence="5" id="KW-0697">Rotamase</keyword>
<evidence type="ECO:0000259" key="7">
    <source>
        <dbReference type="PROSITE" id="PS50198"/>
    </source>
</evidence>
<feature type="domain" description="PpiC" evidence="7">
    <location>
        <begin position="167"/>
        <end position="263"/>
    </location>
</feature>
<evidence type="ECO:0000256" key="6">
    <source>
        <dbReference type="SAM" id="SignalP"/>
    </source>
</evidence>